<dbReference type="AlphaFoldDB" id="A0A142JHU5"/>
<sequence length="139" mass="15714">MAALYREFTLKSPGIWPTVLAFIKANAAACADKGSPLRIIVTAEERRRTTEQNAFYFGPVLRDIEEQAWIDGQQFKRATWHEYFADMFAPKVEIALPDGRLFTRRKSTSEFSVGEFSEYVAKVQAHAANEFGVAFDGVQ</sequence>
<dbReference type="Pfam" id="PF05772">
    <property type="entry name" value="NinB"/>
    <property type="match status" value="1"/>
</dbReference>
<evidence type="ECO:0000313" key="2">
    <source>
        <dbReference type="Proteomes" id="UP000075238"/>
    </source>
</evidence>
<dbReference type="InterPro" id="IPR008711">
    <property type="entry name" value="Recombinase_NinB"/>
</dbReference>
<accession>A0A142JHU5</accession>
<dbReference type="OrthoDB" id="7018195at2"/>
<name>A0A142JHU5_9BURK</name>
<gene>
    <name evidence="1" type="ORF">A2G96_07870</name>
</gene>
<dbReference type="SUPFAM" id="SSF103370">
    <property type="entry name" value="NinB"/>
    <property type="match status" value="1"/>
</dbReference>
<dbReference type="RefSeq" id="WP_062798318.1">
    <property type="nucleotide sequence ID" value="NZ_CP014844.1"/>
</dbReference>
<organism evidence="1 2">
    <name type="scientific">Cupriavidus nantongensis</name>
    <dbReference type="NCBI Taxonomy" id="1796606"/>
    <lineage>
        <taxon>Bacteria</taxon>
        <taxon>Pseudomonadati</taxon>
        <taxon>Pseudomonadota</taxon>
        <taxon>Betaproteobacteria</taxon>
        <taxon>Burkholderiales</taxon>
        <taxon>Burkholderiaceae</taxon>
        <taxon>Cupriavidus</taxon>
    </lineage>
</organism>
<reference evidence="1 2" key="1">
    <citation type="submission" date="2016-03" db="EMBL/GenBank/DDBJ databases">
        <title>Complete genome sequence of a novel chlorpyrifos degrading bacterium, Cupriavidus nantongensis sp. X1.</title>
        <authorList>
            <person name="Fang L."/>
        </authorList>
    </citation>
    <scope>NUCLEOTIDE SEQUENCE [LARGE SCALE GENOMIC DNA]</scope>
    <source>
        <strain evidence="1 2">X1</strain>
    </source>
</reference>
<dbReference type="Proteomes" id="UP000075238">
    <property type="component" value="Chromosome 1"/>
</dbReference>
<proteinExistence type="predicted"/>
<dbReference type="STRING" id="1796606.A2G96_07870"/>
<dbReference type="Gene3D" id="1.10.3790.10">
    <property type="entry name" value="NinB"/>
    <property type="match status" value="1"/>
</dbReference>
<protein>
    <submittedName>
        <fullName evidence="1">Recombinase</fullName>
    </submittedName>
</protein>
<keyword evidence="2" id="KW-1185">Reference proteome</keyword>
<evidence type="ECO:0000313" key="1">
    <source>
        <dbReference type="EMBL" id="AMR77657.1"/>
    </source>
</evidence>
<dbReference type="KEGG" id="cnan:A2G96_07870"/>
<dbReference type="EMBL" id="CP014844">
    <property type="protein sequence ID" value="AMR77657.1"/>
    <property type="molecule type" value="Genomic_DNA"/>
</dbReference>
<dbReference type="InterPro" id="IPR036619">
    <property type="entry name" value="NinB_sf"/>
</dbReference>